<protein>
    <recommendedName>
        <fullName evidence="8">ARID domain-containing protein</fullName>
    </recommendedName>
</protein>
<evidence type="ECO:0000256" key="7">
    <source>
        <dbReference type="SAM" id="MobiDB-lite"/>
    </source>
</evidence>
<dbReference type="GO" id="GO:0006357">
    <property type="term" value="P:regulation of transcription by RNA polymerase II"/>
    <property type="evidence" value="ECO:0007669"/>
    <property type="project" value="TreeGrafter"/>
</dbReference>
<dbReference type="Gene3D" id="1.10.150.60">
    <property type="entry name" value="ARID DNA-binding domain"/>
    <property type="match status" value="1"/>
</dbReference>
<dbReference type="GO" id="GO:0005634">
    <property type="term" value="C:nucleus"/>
    <property type="evidence" value="ECO:0007669"/>
    <property type="project" value="UniProtKB-SubCell"/>
</dbReference>
<dbReference type="InterPro" id="IPR036431">
    <property type="entry name" value="ARID_dom_sf"/>
</dbReference>
<evidence type="ECO:0000256" key="4">
    <source>
        <dbReference type="ARBA" id="ARBA00023159"/>
    </source>
</evidence>
<keyword evidence="2" id="KW-0805">Transcription regulation</keyword>
<feature type="compositionally biased region" description="Low complexity" evidence="7">
    <location>
        <begin position="321"/>
        <end position="346"/>
    </location>
</feature>
<gene>
    <name evidence="9" type="primary">ARID5A</name>
</gene>
<keyword evidence="3" id="KW-0238">DNA-binding</keyword>
<dbReference type="PROSITE" id="PS51011">
    <property type="entry name" value="ARID"/>
    <property type="match status" value="1"/>
</dbReference>
<keyword evidence="6" id="KW-0539">Nucleus</keyword>
<name>A0AAY4AT39_9TELE</name>
<dbReference type="InterPro" id="IPR001606">
    <property type="entry name" value="ARID_dom"/>
</dbReference>
<feature type="region of interest" description="Disordered" evidence="7">
    <location>
        <begin position="153"/>
        <end position="236"/>
    </location>
</feature>
<dbReference type="GO" id="GO:0000976">
    <property type="term" value="F:transcription cis-regulatory region binding"/>
    <property type="evidence" value="ECO:0007669"/>
    <property type="project" value="TreeGrafter"/>
</dbReference>
<feature type="compositionally biased region" description="Basic and acidic residues" evidence="7">
    <location>
        <begin position="33"/>
        <end position="45"/>
    </location>
</feature>
<evidence type="ECO:0000259" key="8">
    <source>
        <dbReference type="PROSITE" id="PS51011"/>
    </source>
</evidence>
<dbReference type="InterPro" id="IPR051232">
    <property type="entry name" value="ARID/SWI1_ChromRemod"/>
</dbReference>
<reference evidence="9 10" key="1">
    <citation type="submission" date="2020-06" db="EMBL/GenBank/DDBJ databases">
        <authorList>
            <consortium name="Wellcome Sanger Institute Data Sharing"/>
        </authorList>
    </citation>
    <scope>NUCLEOTIDE SEQUENCE [LARGE SCALE GENOMIC DNA]</scope>
</reference>
<evidence type="ECO:0000256" key="5">
    <source>
        <dbReference type="ARBA" id="ARBA00023163"/>
    </source>
</evidence>
<dbReference type="Pfam" id="PF01388">
    <property type="entry name" value="ARID"/>
    <property type="match status" value="1"/>
</dbReference>
<dbReference type="RefSeq" id="XP_028852244.1">
    <property type="nucleotide sequence ID" value="XM_028996411.1"/>
</dbReference>
<feature type="compositionally biased region" description="Basic and acidic residues" evidence="7">
    <location>
        <begin position="11"/>
        <end position="26"/>
    </location>
</feature>
<reference evidence="9" key="2">
    <citation type="submission" date="2025-08" db="UniProtKB">
        <authorList>
            <consortium name="Ensembl"/>
        </authorList>
    </citation>
    <scope>IDENTIFICATION</scope>
</reference>
<dbReference type="GeneID" id="114799619"/>
<evidence type="ECO:0000256" key="3">
    <source>
        <dbReference type="ARBA" id="ARBA00023125"/>
    </source>
</evidence>
<dbReference type="Proteomes" id="UP000694580">
    <property type="component" value="Chromosome 11"/>
</dbReference>
<sequence>MVSDPQGSLAEKAEPLDVRNQERAKEMSPNLVENREVQNTKKHENTVPSSVPENVSRADQSEVEEKTFVDNLHRFMKDRGTPIERIPHLGFKQINLWKIFKAVENLGGYDSVTARRLWKNVYDDLGGSPGSTSAATCTRRHYERLVLAFERQLRGEEDKPLPPSKPRKPYKKSPDRKNIKPESKKRRKREEEGPTEDTAGDGHQCEMGACTLSGQWPVYSESPHSDHPDSQSEVTSIGEHPTNVHLVKGSQQAPCLRRSSLLTNLAAAEVISPLEKKKRLAQASLSLLHSPSSEDSPGRPSVIHCSPTPGGSMQGRTRNMSEGSPLPASSPSASCSRSASPYSTSSEDCLAVSDVPDTEKRTQSTTTVPSLPPSPGVCKPLSRYPNLKDQAGLPRYHRDALQISPPQPDSTVSKCPSHASALNKPVSLIPPPHSSFIKVLPKPREQWHHMFVQPVHKPHPLPHMKRSIPDDMLNFKKMQAVTPLLHMDKPEKNRVVLPKPLPSQQSLLHSHATFQVPHYLPGYDRARGDAEHQLKGLPVYPVLYPAHLPHSQTVPTHRLPAVSGFPSPYDSGMRSYPYSLPLWSAPTGYSIMGLQPFPPNGRI</sequence>
<dbReference type="Ensembl" id="ENSDCDT00010012564.1">
    <property type="protein sequence ID" value="ENSDCDP00010011984.1"/>
    <property type="gene ID" value="ENSDCDG00010005347.1"/>
</dbReference>
<dbReference type="PANTHER" id="PTHR13964:SF25">
    <property type="entry name" value="AT-RICH INTERACTIVE DOMAIN-CONTAINING PROTEIN 5A"/>
    <property type="match status" value="1"/>
</dbReference>
<dbReference type="SMART" id="SM01014">
    <property type="entry name" value="ARID"/>
    <property type="match status" value="1"/>
</dbReference>
<comment type="subcellular location">
    <subcellularLocation>
        <location evidence="1">Nucleus</location>
    </subcellularLocation>
</comment>
<reference evidence="9" key="3">
    <citation type="submission" date="2025-09" db="UniProtKB">
        <authorList>
            <consortium name="Ensembl"/>
        </authorList>
    </citation>
    <scope>IDENTIFICATION</scope>
</reference>
<feature type="compositionally biased region" description="Polar residues" evidence="7">
    <location>
        <begin position="309"/>
        <end position="320"/>
    </location>
</feature>
<evidence type="ECO:0000256" key="2">
    <source>
        <dbReference type="ARBA" id="ARBA00023015"/>
    </source>
</evidence>
<dbReference type="SUPFAM" id="SSF46774">
    <property type="entry name" value="ARID-like"/>
    <property type="match status" value="1"/>
</dbReference>
<feature type="region of interest" description="Disordered" evidence="7">
    <location>
        <begin position="1"/>
        <end position="60"/>
    </location>
</feature>
<feature type="compositionally biased region" description="Basic and acidic residues" evidence="7">
    <location>
        <begin position="172"/>
        <end position="182"/>
    </location>
</feature>
<proteinExistence type="predicted"/>
<accession>A0AAY4AT39</accession>
<evidence type="ECO:0000256" key="6">
    <source>
        <dbReference type="ARBA" id="ARBA00023242"/>
    </source>
</evidence>
<dbReference type="AlphaFoldDB" id="A0AAY4AT39"/>
<keyword evidence="4" id="KW-0010">Activator</keyword>
<feature type="region of interest" description="Disordered" evidence="7">
    <location>
        <begin position="288"/>
        <end position="389"/>
    </location>
</feature>
<keyword evidence="5" id="KW-0804">Transcription</keyword>
<evidence type="ECO:0000313" key="10">
    <source>
        <dbReference type="Proteomes" id="UP000694580"/>
    </source>
</evidence>
<keyword evidence="10" id="KW-1185">Reference proteome</keyword>
<dbReference type="GeneTree" id="ENSGT00940000163584"/>
<dbReference type="FunFam" id="1.10.150.60:FF:000004">
    <property type="entry name" value="AT-rich interactive domain-containing protein 5B"/>
    <property type="match status" value="1"/>
</dbReference>
<dbReference type="PANTHER" id="PTHR13964">
    <property type="entry name" value="RBP-RELATED"/>
    <property type="match status" value="1"/>
</dbReference>
<evidence type="ECO:0000313" key="9">
    <source>
        <dbReference type="Ensembl" id="ENSDCDP00010011984.1"/>
    </source>
</evidence>
<evidence type="ECO:0000256" key="1">
    <source>
        <dbReference type="ARBA" id="ARBA00004123"/>
    </source>
</evidence>
<organism evidence="9 10">
    <name type="scientific">Denticeps clupeoides</name>
    <name type="common">denticle herring</name>
    <dbReference type="NCBI Taxonomy" id="299321"/>
    <lineage>
        <taxon>Eukaryota</taxon>
        <taxon>Metazoa</taxon>
        <taxon>Chordata</taxon>
        <taxon>Craniata</taxon>
        <taxon>Vertebrata</taxon>
        <taxon>Euteleostomi</taxon>
        <taxon>Actinopterygii</taxon>
        <taxon>Neopterygii</taxon>
        <taxon>Teleostei</taxon>
        <taxon>Clupei</taxon>
        <taxon>Clupeiformes</taxon>
        <taxon>Denticipitoidei</taxon>
        <taxon>Denticipitidae</taxon>
        <taxon>Denticeps</taxon>
    </lineage>
</organism>
<feature type="domain" description="ARID" evidence="8">
    <location>
        <begin position="62"/>
        <end position="154"/>
    </location>
</feature>
<dbReference type="SMART" id="SM00501">
    <property type="entry name" value="BRIGHT"/>
    <property type="match status" value="1"/>
</dbReference>